<dbReference type="Gene3D" id="3.40.50.410">
    <property type="entry name" value="von Willebrand factor, type A domain"/>
    <property type="match status" value="1"/>
</dbReference>
<reference evidence="3" key="1">
    <citation type="journal article" date="2014" name="Int. J. Syst. Evol. Microbiol.">
        <title>Complete genome sequence of Corynebacterium casei LMG S-19264T (=DSM 44701T), isolated from a smear-ripened cheese.</title>
        <authorList>
            <consortium name="US DOE Joint Genome Institute (JGI-PGF)"/>
            <person name="Walter F."/>
            <person name="Albersmeier A."/>
            <person name="Kalinowski J."/>
            <person name="Ruckert C."/>
        </authorList>
    </citation>
    <scope>NUCLEOTIDE SEQUENCE</scope>
    <source>
        <strain evidence="3">JCM 4125</strain>
    </source>
</reference>
<proteinExistence type="predicted"/>
<comment type="caution">
    <text evidence="3">The sequence shown here is derived from an EMBL/GenBank/DDBJ whole genome shotgun (WGS) entry which is preliminary data.</text>
</comment>
<accession>A0A918HMG7</accession>
<organism evidence="3 4">
    <name type="scientific">Streptomyces phaeofaciens</name>
    <dbReference type="NCBI Taxonomy" id="68254"/>
    <lineage>
        <taxon>Bacteria</taxon>
        <taxon>Bacillati</taxon>
        <taxon>Actinomycetota</taxon>
        <taxon>Actinomycetes</taxon>
        <taxon>Kitasatosporales</taxon>
        <taxon>Streptomycetaceae</taxon>
        <taxon>Streptomyces</taxon>
    </lineage>
</organism>
<evidence type="ECO:0000313" key="4">
    <source>
        <dbReference type="Proteomes" id="UP000646776"/>
    </source>
</evidence>
<dbReference type="Proteomes" id="UP000646776">
    <property type="component" value="Unassembled WGS sequence"/>
</dbReference>
<feature type="region of interest" description="Disordered" evidence="1">
    <location>
        <begin position="658"/>
        <end position="700"/>
    </location>
</feature>
<dbReference type="InterPro" id="IPR036465">
    <property type="entry name" value="vWFA_dom_sf"/>
</dbReference>
<name>A0A918HMG7_9ACTN</name>
<sequence>MLAGTAVFLSLPAPASQDPVPAADAEPAVPAINYAVAVDESGSVTPEDTAAEMAAAQRIALGDLSTSSEITIFGFASADRPGGSAVDAACPRITLDAAGRERIGDCLDALGGRERTDGTGTDLASAIRQGVSDLTAGTDTSRPRVLFLLTDGRMDVSESPAYGDPAHRETEGARQLALAVKEAEAQKVQIWPLGFGPDTDRSQLDQIAAGSHRKGCAELPSAVPKAYTVSSAKDIGTTLERMFAGARCLRHEVGPGRRPPVTSSIDVSPLATIGSIVVDKGDPDVRITYIDPVGRKVPASGTYKDSSVDLAGGSGTVETLRIVDPLPGTWRVRAEAPEGHRSLPVTVSALWQGELRDAIAMEPAAPQAGEKATVTVRLQTREGYAISDPRDYAGLRVIGELTGNGFSPRAIGLGDNGEGPDTKAGDGFFTGTVVIPKSAAGALKVSTTLTAPGLTAETGSLSTQVATVAPPVDIGLDLPTRPKSRPGGRIAATLTLSNSADTPRRLRLSLSDLLPELLSVTPDEIVVQPGERSRRRVTIQVAPADAFGDRLRDGLELASTLVVADITDGAQLLVQSQFSVPITPQGSGPTAFEPAYFALYVLMALGVAGVLAQMRERYRLKGPSKLDQRVAVESGAVLSGHMERHGSGERHRAWAWVDEPPAPSVGGSTPSPSTHHDLRPQGQVRPEPEARGTDGDATEPRWLVAELAEQTSPGREVPLHVQIVRAGPRGTGVELRSFFVPREGAQVLVTLHAPGLVVLDELQQELHVAPGRDSDVLLFRLKAPRPGLHKVTVRAYRGGTFLGEVTCQISVGHGSVTRDGPQRHAPLPSMAFDPGEVTLQVLRDETAGTFSFQLIGEAFHPPEIIHFAGNSRKATEQIYSELRKAARDATADGGEREARRLRDRLRNHGVQLWTSAVPQAVQSQFWDEVDRVTAFTVLGEHDIIPWELLYPLNEGREDRGFLAEWLPVVRRVFGQDRVRSLSLPGVAFVVPPGSPVDASMEVASLRVRLGSGVADAGVLTERAKLTALIEDGHAGLLHFACHNAFTGSGSCVTMADGPFDPIDLASAAQLRTLRPHRPLVFFNACRSAGEIDWFGESLGWAPQFLNAGAGAFVGTLWPVRSQSALQFAEAFYDELIANGQPLGHASLAARRTIRDLHGGDPTWLAYAVYGSPAATAHTTV</sequence>
<gene>
    <name evidence="3" type="ORF">GCM10010226_72310</name>
</gene>
<evidence type="ECO:0000313" key="3">
    <source>
        <dbReference type="EMBL" id="GGT83213.1"/>
    </source>
</evidence>
<dbReference type="Pfam" id="PF12770">
    <property type="entry name" value="CHAT"/>
    <property type="match status" value="1"/>
</dbReference>
<dbReference type="CDD" id="cd00198">
    <property type="entry name" value="vWFA"/>
    <property type="match status" value="1"/>
</dbReference>
<dbReference type="SUPFAM" id="SSF53300">
    <property type="entry name" value="vWA-like"/>
    <property type="match status" value="1"/>
</dbReference>
<feature type="domain" description="VWFA" evidence="2">
    <location>
        <begin position="33"/>
        <end position="242"/>
    </location>
</feature>
<reference evidence="3" key="2">
    <citation type="submission" date="2020-09" db="EMBL/GenBank/DDBJ databases">
        <authorList>
            <person name="Sun Q."/>
            <person name="Ohkuma M."/>
        </authorList>
    </citation>
    <scope>NUCLEOTIDE SEQUENCE</scope>
    <source>
        <strain evidence="3">JCM 4125</strain>
    </source>
</reference>
<dbReference type="EMBL" id="BMSA01000028">
    <property type="protein sequence ID" value="GGT83213.1"/>
    <property type="molecule type" value="Genomic_DNA"/>
</dbReference>
<dbReference type="PROSITE" id="PS50234">
    <property type="entry name" value="VWFA"/>
    <property type="match status" value="1"/>
</dbReference>
<evidence type="ECO:0000259" key="2">
    <source>
        <dbReference type="PROSITE" id="PS50234"/>
    </source>
</evidence>
<dbReference type="SMART" id="SM00327">
    <property type="entry name" value="VWA"/>
    <property type="match status" value="1"/>
</dbReference>
<dbReference type="InterPro" id="IPR024983">
    <property type="entry name" value="CHAT_dom"/>
</dbReference>
<evidence type="ECO:0000256" key="1">
    <source>
        <dbReference type="SAM" id="MobiDB-lite"/>
    </source>
</evidence>
<dbReference type="AlphaFoldDB" id="A0A918HMG7"/>
<feature type="compositionally biased region" description="Low complexity" evidence="1">
    <location>
        <begin position="664"/>
        <end position="673"/>
    </location>
</feature>
<keyword evidence="4" id="KW-1185">Reference proteome</keyword>
<dbReference type="InterPro" id="IPR002035">
    <property type="entry name" value="VWF_A"/>
</dbReference>
<protein>
    <recommendedName>
        <fullName evidence="2">VWFA domain-containing protein</fullName>
    </recommendedName>
</protein>